<keyword evidence="4" id="KW-1185">Reference proteome</keyword>
<keyword evidence="2 3" id="KW-0436">Ligase</keyword>
<feature type="binding site" evidence="2">
    <location>
        <begin position="11"/>
        <end position="16"/>
    </location>
    <ligand>
        <name>ATP</name>
        <dbReference type="ChEBI" id="CHEBI:30616"/>
    </ligand>
</feature>
<feature type="active site" evidence="2">
    <location>
        <position position="31"/>
    </location>
</feature>
<feature type="binding site" evidence="2">
    <location>
        <position position="40"/>
    </location>
    <ligand>
        <name>Mg(2+)</name>
        <dbReference type="ChEBI" id="CHEBI:18420"/>
    </ligand>
</feature>
<comment type="similarity">
    <text evidence="2">Belongs to the dethiobiotin synthetase family.</text>
</comment>
<evidence type="ECO:0000313" key="3">
    <source>
        <dbReference type="EMBL" id="MFH6982973.1"/>
    </source>
</evidence>
<protein>
    <recommendedName>
        <fullName evidence="2">ATP-dependent dethiobiotin synthetase BioD</fullName>
        <ecNumber evidence="2">6.3.3.3</ecNumber>
    </recommendedName>
    <alternativeName>
        <fullName evidence="2">DTB synthetase</fullName>
        <shortName evidence="2">DTBS</shortName>
    </alternativeName>
    <alternativeName>
        <fullName evidence="2">Dethiobiotin synthase</fullName>
    </alternativeName>
</protein>
<dbReference type="NCBIfam" id="TIGR00347">
    <property type="entry name" value="bioD"/>
    <property type="match status" value="1"/>
</dbReference>
<dbReference type="RefSeq" id="WP_395416577.1">
    <property type="nucleotide sequence ID" value="NZ_JBIPKE010000013.1"/>
</dbReference>
<proteinExistence type="inferred from homology"/>
<feature type="binding site" evidence="2">
    <location>
        <position position="35"/>
    </location>
    <ligand>
        <name>substrate</name>
    </ligand>
</feature>
<dbReference type="Proteomes" id="UP001610063">
    <property type="component" value="Unassembled WGS sequence"/>
</dbReference>
<keyword evidence="2" id="KW-0067">ATP-binding</keyword>
<dbReference type="Gene3D" id="3.40.50.300">
    <property type="entry name" value="P-loop containing nucleotide triphosphate hydrolases"/>
    <property type="match status" value="1"/>
</dbReference>
<dbReference type="PIRSF" id="PIRSF006755">
    <property type="entry name" value="DTB_synth"/>
    <property type="match status" value="1"/>
</dbReference>
<dbReference type="EC" id="6.3.3.3" evidence="2"/>
<comment type="pathway">
    <text evidence="2">Cofactor biosynthesis; biotin biosynthesis; biotin from 7,8-diaminononanoate: step 1/2.</text>
</comment>
<sequence>MNYFVTAIGTDSGKTLVSAILTEMLHADYWKPVQSGAPRDTETVRALVTNEQSKFYKETFLLKTPASPHAAARIDGVEITIDQIVPPISNRNLIIEGAGGVMVPLNDEEVILDMVPKLNAEIVLVSNLYLGSINHTLLTAEVIKSRGYGVKGIIFNGPSNEESERIILLKTGYRQLLKVPQEPVINKEIVKKYAEKLSACWD</sequence>
<keyword evidence="2" id="KW-0963">Cytoplasm</keyword>
<organism evidence="3 4">
    <name type="scientific">Marinoscillum luteum</name>
    <dbReference type="NCBI Taxonomy" id="861051"/>
    <lineage>
        <taxon>Bacteria</taxon>
        <taxon>Pseudomonadati</taxon>
        <taxon>Bacteroidota</taxon>
        <taxon>Cytophagia</taxon>
        <taxon>Cytophagales</taxon>
        <taxon>Reichenbachiellaceae</taxon>
        <taxon>Marinoscillum</taxon>
    </lineage>
</organism>
<dbReference type="HAMAP" id="MF_00336">
    <property type="entry name" value="BioD"/>
    <property type="match status" value="1"/>
</dbReference>
<keyword evidence="2" id="KW-0547">Nucleotide-binding</keyword>
<dbReference type="EMBL" id="JBIPKE010000013">
    <property type="protein sequence ID" value="MFH6982973.1"/>
    <property type="molecule type" value="Genomic_DNA"/>
</dbReference>
<dbReference type="InterPro" id="IPR027417">
    <property type="entry name" value="P-loop_NTPase"/>
</dbReference>
<evidence type="ECO:0000313" key="4">
    <source>
        <dbReference type="Proteomes" id="UP001610063"/>
    </source>
</evidence>
<comment type="cofactor">
    <cofactor evidence="2">
        <name>Mg(2+)</name>
        <dbReference type="ChEBI" id="CHEBI:18420"/>
    </cofactor>
</comment>
<dbReference type="CDD" id="cd03109">
    <property type="entry name" value="DTBS"/>
    <property type="match status" value="1"/>
</dbReference>
<feature type="binding site" evidence="2">
    <location>
        <position position="40"/>
    </location>
    <ligand>
        <name>ATP</name>
        <dbReference type="ChEBI" id="CHEBI:30616"/>
    </ligand>
</feature>
<comment type="function">
    <text evidence="2">Catalyzes a mechanistically unusual reaction, the ATP-dependent insertion of CO2 between the N7 and N8 nitrogen atoms of 7,8-diaminopelargonic acid (DAPA, also called 7,8-diammoniononanoate) to form a ureido ring.</text>
</comment>
<name>A0ABW7N637_9BACT</name>
<dbReference type="SUPFAM" id="SSF52540">
    <property type="entry name" value="P-loop containing nucleoside triphosphate hydrolases"/>
    <property type="match status" value="1"/>
</dbReference>
<comment type="subunit">
    <text evidence="2">Homodimer.</text>
</comment>
<dbReference type="InterPro" id="IPR004472">
    <property type="entry name" value="DTB_synth_BioD"/>
</dbReference>
<dbReference type="PANTHER" id="PTHR43210:SF5">
    <property type="entry name" value="DETHIOBIOTIN SYNTHETASE"/>
    <property type="match status" value="1"/>
</dbReference>
<dbReference type="GO" id="GO:0004141">
    <property type="term" value="F:dethiobiotin synthase activity"/>
    <property type="evidence" value="ECO:0007669"/>
    <property type="project" value="UniProtKB-EC"/>
</dbReference>
<feature type="binding site" evidence="2">
    <location>
        <position position="96"/>
    </location>
    <ligand>
        <name>Mg(2+)</name>
        <dbReference type="ChEBI" id="CHEBI:18420"/>
    </ligand>
</feature>
<comment type="catalytic activity">
    <reaction evidence="2">
        <text>(7R,8S)-7,8-diammoniononanoate + CO2 + ATP = (4R,5S)-dethiobiotin + ADP + phosphate + 3 H(+)</text>
        <dbReference type="Rhea" id="RHEA:15805"/>
        <dbReference type="ChEBI" id="CHEBI:15378"/>
        <dbReference type="ChEBI" id="CHEBI:16526"/>
        <dbReference type="ChEBI" id="CHEBI:30616"/>
        <dbReference type="ChEBI" id="CHEBI:43474"/>
        <dbReference type="ChEBI" id="CHEBI:149469"/>
        <dbReference type="ChEBI" id="CHEBI:149473"/>
        <dbReference type="ChEBI" id="CHEBI:456216"/>
        <dbReference type="EC" id="6.3.3.3"/>
    </reaction>
</comment>
<keyword evidence="2" id="KW-0479">Metal-binding</keyword>
<comment type="caution">
    <text evidence="2">Lacks conserved residue(s) required for the propagation of feature annotation.</text>
</comment>
<keyword evidence="1 2" id="KW-0093">Biotin biosynthesis</keyword>
<gene>
    <name evidence="2 3" type="primary">bioD</name>
    <name evidence="3" type="ORF">ACHKAR_05965</name>
</gene>
<reference evidence="3 4" key="1">
    <citation type="journal article" date="2013" name="Int. J. Syst. Evol. Microbiol.">
        <title>Marinoscillum luteum sp. nov., isolated from marine sediment.</title>
        <authorList>
            <person name="Cha I.T."/>
            <person name="Park S.J."/>
            <person name="Kim S.J."/>
            <person name="Kim J.G."/>
            <person name="Jung M.Y."/>
            <person name="Shin K.S."/>
            <person name="Kwon K.K."/>
            <person name="Yang S.H."/>
            <person name="Seo Y.S."/>
            <person name="Rhee S.K."/>
        </authorList>
    </citation>
    <scope>NUCLEOTIDE SEQUENCE [LARGE SCALE GENOMIC DNA]</scope>
    <source>
        <strain evidence="3 4">KCTC 23939</strain>
    </source>
</reference>
<feature type="binding site" evidence="2">
    <location>
        <begin position="96"/>
        <end position="99"/>
    </location>
    <ligand>
        <name>ATP</name>
        <dbReference type="ChEBI" id="CHEBI:30616"/>
    </ligand>
</feature>
<comment type="caution">
    <text evidence="3">The sequence shown here is derived from an EMBL/GenBank/DDBJ whole genome shotgun (WGS) entry which is preliminary data.</text>
</comment>
<feature type="binding site" evidence="2">
    <location>
        <position position="15"/>
    </location>
    <ligand>
        <name>Mg(2+)</name>
        <dbReference type="ChEBI" id="CHEBI:18420"/>
    </ligand>
</feature>
<comment type="subcellular location">
    <subcellularLocation>
        <location evidence="2">Cytoplasm</location>
    </subcellularLocation>
</comment>
<accession>A0ABW7N637</accession>
<evidence type="ECO:0000256" key="1">
    <source>
        <dbReference type="ARBA" id="ARBA00022756"/>
    </source>
</evidence>
<dbReference type="Pfam" id="PF13500">
    <property type="entry name" value="AAA_26"/>
    <property type="match status" value="1"/>
</dbReference>
<evidence type="ECO:0000256" key="2">
    <source>
        <dbReference type="HAMAP-Rule" id="MF_00336"/>
    </source>
</evidence>
<dbReference type="PANTHER" id="PTHR43210">
    <property type="entry name" value="DETHIOBIOTIN SYNTHETASE"/>
    <property type="match status" value="1"/>
</dbReference>
<keyword evidence="2" id="KW-0460">Magnesium</keyword>